<evidence type="ECO:0000313" key="1">
    <source>
        <dbReference type="EMBL" id="XCH09964.1"/>
    </source>
</evidence>
<protein>
    <submittedName>
        <fullName evidence="1">Uncharacterized protein</fullName>
    </submittedName>
</protein>
<accession>A0AAU8EK61</accession>
<name>A0AAU8EK61_9MICC</name>
<dbReference type="EMBL" id="CP159279">
    <property type="protein sequence ID" value="XCH09964.1"/>
    <property type="molecule type" value="Genomic_DNA"/>
</dbReference>
<dbReference type="AlphaFoldDB" id="A0AAU8EK61"/>
<dbReference type="RefSeq" id="WP_353710637.1">
    <property type="nucleotide sequence ID" value="NZ_CP159279.1"/>
</dbReference>
<gene>
    <name evidence="1" type="ORF">ABRP34_14040</name>
</gene>
<sequence length="82" mass="8571">MNPELQGLRALAAVIATAEATLDVACRTLRESATALLRTGDATLAEVSEATGLDQGELLELLSRNLPGREPSWKQPGIAGLS</sequence>
<organism evidence="1">
    <name type="scientific">Arthrobacter sp. K5</name>
    <dbReference type="NCBI Taxonomy" id="2839623"/>
    <lineage>
        <taxon>Bacteria</taxon>
        <taxon>Bacillati</taxon>
        <taxon>Actinomycetota</taxon>
        <taxon>Actinomycetes</taxon>
        <taxon>Micrococcales</taxon>
        <taxon>Micrococcaceae</taxon>
        <taxon>Arthrobacter</taxon>
    </lineage>
</organism>
<reference evidence="1" key="1">
    <citation type="submission" date="2024-06" db="EMBL/GenBank/DDBJ databases">
        <title>Biodegradation of dimethachlon by Arthrobacter sp. K5: mechanistic insights and ecological implications.</title>
        <authorList>
            <person name="Hu S."/>
            <person name="Lu P."/>
        </authorList>
    </citation>
    <scope>NUCLEOTIDE SEQUENCE</scope>
    <source>
        <strain evidence="1">K5</strain>
    </source>
</reference>
<proteinExistence type="predicted"/>